<dbReference type="Gene3D" id="3.30.565.10">
    <property type="entry name" value="Histidine kinase-like ATPase, C-terminal domain"/>
    <property type="match status" value="1"/>
</dbReference>
<dbReference type="InterPro" id="IPR004358">
    <property type="entry name" value="Sig_transdc_His_kin-like_C"/>
</dbReference>
<accession>A0ABW2FIU4</accession>
<comment type="caution">
    <text evidence="10">The sequence shown here is derived from an EMBL/GenBank/DDBJ whole genome shotgun (WGS) entry which is preliminary data.</text>
</comment>
<dbReference type="PANTHER" id="PTHR34220">
    <property type="entry name" value="SENSOR HISTIDINE KINASE YPDA"/>
    <property type="match status" value="1"/>
</dbReference>
<evidence type="ECO:0000256" key="4">
    <source>
        <dbReference type="ARBA" id="ARBA00022741"/>
    </source>
</evidence>
<evidence type="ECO:0000256" key="7">
    <source>
        <dbReference type="ARBA" id="ARBA00023012"/>
    </source>
</evidence>
<dbReference type="InterPro" id="IPR050640">
    <property type="entry name" value="Bact_2-comp_sensor_kinase"/>
</dbReference>
<sequence>MRAFRQWLGSSLRRKLSIIMLVSTLVPLLSLGIFTYFISSNITKEKSDQTGIDSLRRMNAYLRFIVSDLENISMSLIGQGDIQRYLRGSDSPDSLRTQILAFITNLSSYKPYISNITIYPASMDEYLSTATIYRSDLNRQVNIASVREKTWTGIYSVFDYSGTHDVFTFVRPIRSVYAYKSTMGWLAISLDENALARYWAELNPGEGRGQVALLNEAGIVLSSTEHSWLGQSFERMYPDAYAAIAAGVQGDTFSGDDGKRTILFNRDSDIGWTFVATIPYDLYRSQNNYILQLTAVAVVITILIVVGSLLFVIHRVTNPLRVLTRLLTKVNPDGLMPYYHASSADEIGQLGASYNKLGMYIKRLKEQLIRQEARKKEADIRALQAQINPHFLYNTLSSVHWMALMREEKQIADMVGALSDFLQFSLNRGNEYCPIHQEISHIRNYIQIQQIRYPDQIELDLIADPQLLDKWMLKLLLQPLIENALIHGILKKKERGRITVYMQHRGRRMQVLVMDDGAGMSEQRLQELRRALAHDESEEAGPAVISSDTGSGYGLRNVSERLRLHYGPDARLEVDSRLHAGTQFSFTIPLLEGFGENHDRG</sequence>
<dbReference type="InterPro" id="IPR005467">
    <property type="entry name" value="His_kinase_dom"/>
</dbReference>
<evidence type="ECO:0000313" key="11">
    <source>
        <dbReference type="Proteomes" id="UP001596378"/>
    </source>
</evidence>
<dbReference type="PANTHER" id="PTHR34220:SF7">
    <property type="entry name" value="SENSOR HISTIDINE KINASE YPDA"/>
    <property type="match status" value="1"/>
</dbReference>
<name>A0ABW2FIU4_9BACL</name>
<keyword evidence="4" id="KW-0547">Nucleotide-binding</keyword>
<dbReference type="RefSeq" id="WP_378053120.1">
    <property type="nucleotide sequence ID" value="NZ_JBHMDN010000073.1"/>
</dbReference>
<gene>
    <name evidence="10" type="ORF">ACFQMJ_20135</name>
</gene>
<keyword evidence="7" id="KW-0902">Two-component regulatory system</keyword>
<keyword evidence="8" id="KW-0812">Transmembrane</keyword>
<dbReference type="Gene3D" id="3.30.450.20">
    <property type="entry name" value="PAS domain"/>
    <property type="match status" value="1"/>
</dbReference>
<evidence type="ECO:0000313" key="10">
    <source>
        <dbReference type="EMBL" id="MFC7150850.1"/>
    </source>
</evidence>
<keyword evidence="8" id="KW-0472">Membrane</keyword>
<dbReference type="Gene3D" id="6.10.340.10">
    <property type="match status" value="1"/>
</dbReference>
<dbReference type="PROSITE" id="PS50109">
    <property type="entry name" value="HIS_KIN"/>
    <property type="match status" value="1"/>
</dbReference>
<dbReference type="CDD" id="cd18774">
    <property type="entry name" value="PDC2_HK_sensor"/>
    <property type="match status" value="1"/>
</dbReference>
<organism evidence="10 11">
    <name type="scientific">Cohnella cellulosilytica</name>
    <dbReference type="NCBI Taxonomy" id="986710"/>
    <lineage>
        <taxon>Bacteria</taxon>
        <taxon>Bacillati</taxon>
        <taxon>Bacillota</taxon>
        <taxon>Bacilli</taxon>
        <taxon>Bacillales</taxon>
        <taxon>Paenibacillaceae</taxon>
        <taxon>Cohnella</taxon>
    </lineage>
</organism>
<proteinExistence type="predicted"/>
<dbReference type="EC" id="2.7.13.3" evidence="2"/>
<evidence type="ECO:0000256" key="2">
    <source>
        <dbReference type="ARBA" id="ARBA00012438"/>
    </source>
</evidence>
<dbReference type="PRINTS" id="PR00344">
    <property type="entry name" value="BCTRLSENSOR"/>
</dbReference>
<dbReference type="Pfam" id="PF02518">
    <property type="entry name" value="HATPase_c"/>
    <property type="match status" value="1"/>
</dbReference>
<keyword evidence="11" id="KW-1185">Reference proteome</keyword>
<evidence type="ECO:0000256" key="6">
    <source>
        <dbReference type="ARBA" id="ARBA00022840"/>
    </source>
</evidence>
<dbReference type="SUPFAM" id="SSF55874">
    <property type="entry name" value="ATPase domain of HSP90 chaperone/DNA topoisomerase II/histidine kinase"/>
    <property type="match status" value="1"/>
</dbReference>
<evidence type="ECO:0000256" key="8">
    <source>
        <dbReference type="SAM" id="Phobius"/>
    </source>
</evidence>
<keyword evidence="3 10" id="KW-0808">Transferase</keyword>
<keyword evidence="6" id="KW-0067">ATP-binding</keyword>
<evidence type="ECO:0000256" key="5">
    <source>
        <dbReference type="ARBA" id="ARBA00022777"/>
    </source>
</evidence>
<keyword evidence="8" id="KW-1133">Transmembrane helix</keyword>
<dbReference type="GO" id="GO:0004673">
    <property type="term" value="F:protein histidine kinase activity"/>
    <property type="evidence" value="ECO:0007669"/>
    <property type="project" value="UniProtKB-EC"/>
</dbReference>
<feature type="transmembrane region" description="Helical" evidence="8">
    <location>
        <begin position="289"/>
        <end position="313"/>
    </location>
</feature>
<comment type="catalytic activity">
    <reaction evidence="1">
        <text>ATP + protein L-histidine = ADP + protein N-phospho-L-histidine.</text>
        <dbReference type="EC" id="2.7.13.3"/>
    </reaction>
</comment>
<feature type="domain" description="Histidine kinase" evidence="9">
    <location>
        <begin position="469"/>
        <end position="592"/>
    </location>
</feature>
<dbReference type="InterPro" id="IPR036890">
    <property type="entry name" value="HATPase_C_sf"/>
</dbReference>
<evidence type="ECO:0000256" key="1">
    <source>
        <dbReference type="ARBA" id="ARBA00000085"/>
    </source>
</evidence>
<feature type="transmembrane region" description="Helical" evidence="8">
    <location>
        <begin position="16"/>
        <end position="38"/>
    </location>
</feature>
<keyword evidence="5 10" id="KW-0418">Kinase</keyword>
<reference evidence="11" key="1">
    <citation type="journal article" date="2019" name="Int. J. Syst. Evol. Microbiol.">
        <title>The Global Catalogue of Microorganisms (GCM) 10K type strain sequencing project: providing services to taxonomists for standard genome sequencing and annotation.</title>
        <authorList>
            <consortium name="The Broad Institute Genomics Platform"/>
            <consortium name="The Broad Institute Genome Sequencing Center for Infectious Disease"/>
            <person name="Wu L."/>
            <person name="Ma J."/>
        </authorList>
    </citation>
    <scope>NUCLEOTIDE SEQUENCE [LARGE SCALE GENOMIC DNA]</scope>
    <source>
        <strain evidence="11">KCTC 12907</strain>
    </source>
</reference>
<dbReference type="Pfam" id="PF06580">
    <property type="entry name" value="His_kinase"/>
    <property type="match status" value="1"/>
</dbReference>
<evidence type="ECO:0000256" key="3">
    <source>
        <dbReference type="ARBA" id="ARBA00022679"/>
    </source>
</evidence>
<dbReference type="SMART" id="SM00387">
    <property type="entry name" value="HATPase_c"/>
    <property type="match status" value="1"/>
</dbReference>
<dbReference type="EMBL" id="JBHTAI010000012">
    <property type="protein sequence ID" value="MFC7150850.1"/>
    <property type="molecule type" value="Genomic_DNA"/>
</dbReference>
<protein>
    <recommendedName>
        <fullName evidence="2">histidine kinase</fullName>
        <ecNumber evidence="2">2.7.13.3</ecNumber>
    </recommendedName>
</protein>
<dbReference type="InterPro" id="IPR003594">
    <property type="entry name" value="HATPase_dom"/>
</dbReference>
<dbReference type="InterPro" id="IPR010559">
    <property type="entry name" value="Sig_transdc_His_kin_internal"/>
</dbReference>
<dbReference type="Proteomes" id="UP001596378">
    <property type="component" value="Unassembled WGS sequence"/>
</dbReference>
<evidence type="ECO:0000259" key="9">
    <source>
        <dbReference type="PROSITE" id="PS50109"/>
    </source>
</evidence>